<sequence precursor="true">MSLTCHLYRIIIHCYNLVKIELWKFYKYGRSHILTFSSKTHKYIDLKLWYETIGEKVHPGFLLHFFCKKLKKEEITKLWRLKSTLMVLEKEVNGSGVSTIACKAMDHVKGKNVWRKV</sequence>
<protein>
    <submittedName>
        <fullName evidence="1">Uncharacterized protein</fullName>
    </submittedName>
</protein>
<dbReference type="Proteomes" id="UP000004324">
    <property type="component" value="Unassembled WGS sequence"/>
</dbReference>
<dbReference type="EMBL" id="AKVJ01000076">
    <property type="protein sequence ID" value="EIW15658.1"/>
    <property type="molecule type" value="Genomic_DNA"/>
</dbReference>
<dbReference type="PATRIC" id="fig|1149862.3.peg.4378"/>
<name>I8R9Z2_9FIRM</name>
<reference evidence="1 2" key="1">
    <citation type="journal article" date="2012" name="J. Bacteriol.">
        <title>Draft Genome Sequences for Two Metal-Reducing Pelosinus fermentans Strains Isolated from a Cr(VI)-Contaminated Site and for Type Strain R7.</title>
        <authorList>
            <person name="Brown S.D."/>
            <person name="Podar M."/>
            <person name="Klingeman D.M."/>
            <person name="Johnson C.M."/>
            <person name="Yang Z.K."/>
            <person name="Utturkar S.M."/>
            <person name="Land M.L."/>
            <person name="Mosher J.J."/>
            <person name="Hurt R.A.Jr."/>
            <person name="Phelps T.J."/>
            <person name="Palumbo A.V."/>
            <person name="Arkin A.P."/>
            <person name="Hazen T.C."/>
            <person name="Elias D.A."/>
        </authorList>
    </citation>
    <scope>NUCLEOTIDE SEQUENCE [LARGE SCALE GENOMIC DNA]</scope>
    <source>
        <strain evidence="1 2">B4</strain>
    </source>
</reference>
<organism evidence="1 2">
    <name type="scientific">Pelosinus fermentans B4</name>
    <dbReference type="NCBI Taxonomy" id="1149862"/>
    <lineage>
        <taxon>Bacteria</taxon>
        <taxon>Bacillati</taxon>
        <taxon>Bacillota</taxon>
        <taxon>Negativicutes</taxon>
        <taxon>Selenomonadales</taxon>
        <taxon>Sporomusaceae</taxon>
        <taxon>Pelosinus</taxon>
    </lineage>
</organism>
<comment type="caution">
    <text evidence="1">The sequence shown here is derived from an EMBL/GenBank/DDBJ whole genome shotgun (WGS) entry which is preliminary data.</text>
</comment>
<dbReference type="AlphaFoldDB" id="I8R9Z2"/>
<proteinExistence type="predicted"/>
<gene>
    <name evidence="1" type="ORF">FB4_1347</name>
</gene>
<keyword evidence="2" id="KW-1185">Reference proteome</keyword>
<accession>I8R9Z2</accession>
<evidence type="ECO:0000313" key="1">
    <source>
        <dbReference type="EMBL" id="EIW15658.1"/>
    </source>
</evidence>
<evidence type="ECO:0000313" key="2">
    <source>
        <dbReference type="Proteomes" id="UP000004324"/>
    </source>
</evidence>